<feature type="region of interest" description="Disordered" evidence="5">
    <location>
        <begin position="1"/>
        <end position="46"/>
    </location>
</feature>
<feature type="region of interest" description="Disordered" evidence="5">
    <location>
        <begin position="58"/>
        <end position="173"/>
    </location>
</feature>
<feature type="compositionally biased region" description="Basic residues" evidence="5">
    <location>
        <begin position="7"/>
        <end position="16"/>
    </location>
</feature>
<keyword evidence="2 4" id="KW-0479">Metal-binding</keyword>
<keyword evidence="1 4" id="KW-0349">Heme</keyword>
<dbReference type="PANTHER" id="PTHR30600">
    <property type="entry name" value="CYTOCHROME C PEROXIDASE-RELATED"/>
    <property type="match status" value="1"/>
</dbReference>
<feature type="domain" description="Cytochrome c" evidence="6">
    <location>
        <begin position="556"/>
        <end position="688"/>
    </location>
</feature>
<dbReference type="GO" id="GO:0020037">
    <property type="term" value="F:heme binding"/>
    <property type="evidence" value="ECO:0007669"/>
    <property type="project" value="InterPro"/>
</dbReference>
<keyword evidence="8" id="KW-1185">Reference proteome</keyword>
<feature type="compositionally biased region" description="Basic and acidic residues" evidence="5">
    <location>
        <begin position="262"/>
        <end position="277"/>
    </location>
</feature>
<dbReference type="Gene3D" id="1.10.760.10">
    <property type="entry name" value="Cytochrome c-like domain"/>
    <property type="match status" value="1"/>
</dbReference>
<evidence type="ECO:0000256" key="4">
    <source>
        <dbReference type="PROSITE-ProRule" id="PRU00433"/>
    </source>
</evidence>
<dbReference type="OrthoDB" id="9805202at2"/>
<accession>A0A4U1INP2</accession>
<dbReference type="PROSITE" id="PS51007">
    <property type="entry name" value="CYTC"/>
    <property type="match status" value="1"/>
</dbReference>
<feature type="region of interest" description="Disordered" evidence="5">
    <location>
        <begin position="210"/>
        <end position="277"/>
    </location>
</feature>
<evidence type="ECO:0000313" key="7">
    <source>
        <dbReference type="EMBL" id="TKC95725.1"/>
    </source>
</evidence>
<evidence type="ECO:0000256" key="3">
    <source>
        <dbReference type="ARBA" id="ARBA00023004"/>
    </source>
</evidence>
<evidence type="ECO:0000259" key="6">
    <source>
        <dbReference type="PROSITE" id="PS51007"/>
    </source>
</evidence>
<feature type="compositionally biased region" description="Basic residues" evidence="5">
    <location>
        <begin position="79"/>
        <end position="90"/>
    </location>
</feature>
<dbReference type="EMBL" id="SSMQ01000096">
    <property type="protein sequence ID" value="TKC95725.1"/>
    <property type="molecule type" value="Genomic_DNA"/>
</dbReference>
<name>A0A4U1INP2_9BACT</name>
<sequence length="688" mass="72812">MGLERRRATRPRRRGRLAPPRSAHRPEPRGHRGRGRRAGPCPRLDRCRRALRLGARFEWPARRRIGRDPGLEAAARSPRAPRPRDRARRPGKYEPCRTGERRAPRLGAKQPRAARRGRHEPADQADAQPPWPRARDLRRPHRRRGRGRKRRPPGVGIEYERAARSPAAARRPRTIEHTCRGAVAVSLRAARRIALLAVIPLGVACSDEAPAGPGGSASGPGGAGASGGGPGSGGVGGAAGAGGGLGGTGGTGGATPAAFEPGEERPGGDTTIDTRDEKSFLRPAANLSLERLGTFEAGLALFDVAWTVGGEVDRDGLGPTYVGTSCRSCHFRGGRGAPPPPGQPMTSMLVRLSIPSADGATFVPDPRYGDQIQNKAIPGVPPEGWFSVAYEAKAAAYADGTTYELLEPTYTAHDLAFGPLAEGTRFSPRVAQPMIGLGLLAAIRDEDIEALADPHDKNGDGIRGRRNHISVDGKLAPGRFGWKANEADLARQTAGAFLGDIGITSPLHPTDNCPPLQAACAAAASTTLDIDAARFDAIVVLSHLVAVPHRPEAAEPDVLLGKALFSQAGCSTCHVPSFVTGALAGFPEVEGQHIYPYTDLLLHDMGAGLADERPDHEAGGRDFRTAPLWGIGLTSLVSGHTRLLHDGRARSIEEAILWHGGEAEPARASFRAMSGVDRAALLRFVSSL</sequence>
<dbReference type="InterPro" id="IPR051395">
    <property type="entry name" value="Cytochrome_c_Peroxidase/MauG"/>
</dbReference>
<dbReference type="PANTHER" id="PTHR30600:SF4">
    <property type="entry name" value="CYTOCHROME C DOMAIN-CONTAINING PROTEIN"/>
    <property type="match status" value="1"/>
</dbReference>
<evidence type="ECO:0000256" key="5">
    <source>
        <dbReference type="SAM" id="MobiDB-lite"/>
    </source>
</evidence>
<reference evidence="7 8" key="1">
    <citation type="submission" date="2019-04" db="EMBL/GenBank/DDBJ databases">
        <authorList>
            <person name="Li Y."/>
            <person name="Wang J."/>
        </authorList>
    </citation>
    <scope>NUCLEOTIDE SEQUENCE [LARGE SCALE GENOMIC DNA]</scope>
    <source>
        <strain evidence="7 8">DSM 14668</strain>
    </source>
</reference>
<feature type="compositionally biased region" description="Basic and acidic residues" evidence="5">
    <location>
        <begin position="91"/>
        <end position="103"/>
    </location>
</feature>
<evidence type="ECO:0000313" key="8">
    <source>
        <dbReference type="Proteomes" id="UP000309215"/>
    </source>
</evidence>
<dbReference type="SUPFAM" id="SSF46626">
    <property type="entry name" value="Cytochrome c"/>
    <property type="match status" value="1"/>
</dbReference>
<organism evidence="7 8">
    <name type="scientific">Polyangium fumosum</name>
    <dbReference type="NCBI Taxonomy" id="889272"/>
    <lineage>
        <taxon>Bacteria</taxon>
        <taxon>Pseudomonadati</taxon>
        <taxon>Myxococcota</taxon>
        <taxon>Polyangia</taxon>
        <taxon>Polyangiales</taxon>
        <taxon>Polyangiaceae</taxon>
        <taxon>Polyangium</taxon>
    </lineage>
</organism>
<dbReference type="InterPro" id="IPR009056">
    <property type="entry name" value="Cyt_c-like_dom"/>
</dbReference>
<evidence type="ECO:0000256" key="1">
    <source>
        <dbReference type="ARBA" id="ARBA00022617"/>
    </source>
</evidence>
<feature type="compositionally biased region" description="Basic residues" evidence="5">
    <location>
        <begin position="136"/>
        <end position="152"/>
    </location>
</feature>
<comment type="caution">
    <text evidence="7">The sequence shown here is derived from an EMBL/GenBank/DDBJ whole genome shotgun (WGS) entry which is preliminary data.</text>
</comment>
<dbReference type="GO" id="GO:0046872">
    <property type="term" value="F:metal ion binding"/>
    <property type="evidence" value="ECO:0007669"/>
    <property type="project" value="UniProtKB-KW"/>
</dbReference>
<dbReference type="GO" id="GO:0004130">
    <property type="term" value="F:cytochrome-c peroxidase activity"/>
    <property type="evidence" value="ECO:0007669"/>
    <property type="project" value="TreeGrafter"/>
</dbReference>
<protein>
    <recommendedName>
        <fullName evidence="6">Cytochrome c domain-containing protein</fullName>
    </recommendedName>
</protein>
<evidence type="ECO:0000256" key="2">
    <source>
        <dbReference type="ARBA" id="ARBA00022723"/>
    </source>
</evidence>
<dbReference type="GO" id="GO:0009055">
    <property type="term" value="F:electron transfer activity"/>
    <property type="evidence" value="ECO:0007669"/>
    <property type="project" value="InterPro"/>
</dbReference>
<keyword evidence="3 4" id="KW-0408">Iron</keyword>
<gene>
    <name evidence="7" type="ORF">E8A74_46900</name>
</gene>
<feature type="compositionally biased region" description="Gly residues" evidence="5">
    <location>
        <begin position="212"/>
        <end position="253"/>
    </location>
</feature>
<dbReference type="Pfam" id="PF06537">
    <property type="entry name" value="DHOR"/>
    <property type="match status" value="2"/>
</dbReference>
<dbReference type="InterPro" id="IPR010538">
    <property type="entry name" value="DHOR"/>
</dbReference>
<proteinExistence type="predicted"/>
<dbReference type="AlphaFoldDB" id="A0A4U1INP2"/>
<dbReference type="InterPro" id="IPR036909">
    <property type="entry name" value="Cyt_c-like_dom_sf"/>
</dbReference>
<dbReference type="Proteomes" id="UP000309215">
    <property type="component" value="Unassembled WGS sequence"/>
</dbReference>